<proteinExistence type="predicted"/>
<organism evidence="1 2">
    <name type="scientific">Eretmocerus hayati</name>
    <dbReference type="NCBI Taxonomy" id="131215"/>
    <lineage>
        <taxon>Eukaryota</taxon>
        <taxon>Metazoa</taxon>
        <taxon>Ecdysozoa</taxon>
        <taxon>Arthropoda</taxon>
        <taxon>Hexapoda</taxon>
        <taxon>Insecta</taxon>
        <taxon>Pterygota</taxon>
        <taxon>Neoptera</taxon>
        <taxon>Endopterygota</taxon>
        <taxon>Hymenoptera</taxon>
        <taxon>Apocrita</taxon>
        <taxon>Proctotrupomorpha</taxon>
        <taxon>Chalcidoidea</taxon>
        <taxon>Aphelinidae</taxon>
        <taxon>Aphelininae</taxon>
        <taxon>Eretmocerus</taxon>
    </lineage>
</organism>
<evidence type="ECO:0000313" key="1">
    <source>
        <dbReference type="EMBL" id="KAJ8681827.1"/>
    </source>
</evidence>
<reference evidence="1" key="1">
    <citation type="submission" date="2023-04" db="EMBL/GenBank/DDBJ databases">
        <title>A chromosome-level genome assembly of the parasitoid wasp Eretmocerus hayati.</title>
        <authorList>
            <person name="Zhong Y."/>
            <person name="Liu S."/>
            <person name="Liu Y."/>
        </authorList>
    </citation>
    <scope>NUCLEOTIDE SEQUENCE</scope>
    <source>
        <strain evidence="1">ZJU_SS_LIU_2023</strain>
    </source>
</reference>
<dbReference type="Proteomes" id="UP001239111">
    <property type="component" value="Chromosome 1"/>
</dbReference>
<protein>
    <submittedName>
        <fullName evidence="1">Uncharacterized protein</fullName>
    </submittedName>
</protein>
<evidence type="ECO:0000313" key="2">
    <source>
        <dbReference type="Proteomes" id="UP001239111"/>
    </source>
</evidence>
<comment type="caution">
    <text evidence="1">The sequence shown here is derived from an EMBL/GenBank/DDBJ whole genome shotgun (WGS) entry which is preliminary data.</text>
</comment>
<dbReference type="EMBL" id="CM056741">
    <property type="protein sequence ID" value="KAJ8681827.1"/>
    <property type="molecule type" value="Genomic_DNA"/>
</dbReference>
<sequence>MVNGTKFIYDGKEKVGCPQLLANWQFKVLQAMYLRTPTLEQRRTDFRRGKARNYIAALQGAKVNLLKPWMLSFSFTFVYIVNESKDLEPFGDLHETMKEGEAVLYNHVKDASVHINTLGHGVRPNIDSKMLKRFWKMLKGVNCRVEMQSLLNEEIRLLEEHHPRHIPEMVFLQLQE</sequence>
<name>A0ACC2PED8_9HYME</name>
<gene>
    <name evidence="1" type="ORF">QAD02_017619</name>
</gene>
<keyword evidence="2" id="KW-1185">Reference proteome</keyword>
<accession>A0ACC2PED8</accession>